<proteinExistence type="predicted"/>
<comment type="caution">
    <text evidence="1">The sequence shown here is derived from an EMBL/GenBank/DDBJ whole genome shotgun (WGS) entry which is preliminary data.</text>
</comment>
<dbReference type="Pfam" id="PF05159">
    <property type="entry name" value="Capsule_synth"/>
    <property type="match status" value="2"/>
</dbReference>
<evidence type="ECO:0000313" key="1">
    <source>
        <dbReference type="EMBL" id="MDQ0472341.1"/>
    </source>
</evidence>
<organism evidence="1 2">
    <name type="scientific">Labrys wisconsinensis</name>
    <dbReference type="NCBI Taxonomy" id="425677"/>
    <lineage>
        <taxon>Bacteria</taxon>
        <taxon>Pseudomonadati</taxon>
        <taxon>Pseudomonadota</taxon>
        <taxon>Alphaproteobacteria</taxon>
        <taxon>Hyphomicrobiales</taxon>
        <taxon>Xanthobacteraceae</taxon>
        <taxon>Labrys</taxon>
    </lineage>
</organism>
<evidence type="ECO:0000313" key="2">
    <source>
        <dbReference type="Proteomes" id="UP001242480"/>
    </source>
</evidence>
<protein>
    <submittedName>
        <fullName evidence="1">Capsular polysaccharide export protein</fullName>
    </submittedName>
</protein>
<dbReference type="EMBL" id="JAUSVX010000012">
    <property type="protein sequence ID" value="MDQ0472341.1"/>
    <property type="molecule type" value="Genomic_DNA"/>
</dbReference>
<dbReference type="RefSeq" id="WP_307279047.1">
    <property type="nucleotide sequence ID" value="NZ_JAUSVX010000012.1"/>
</dbReference>
<reference evidence="1 2" key="1">
    <citation type="submission" date="2023-07" db="EMBL/GenBank/DDBJ databases">
        <title>Genomic Encyclopedia of Type Strains, Phase IV (KMG-IV): sequencing the most valuable type-strain genomes for metagenomic binning, comparative biology and taxonomic classification.</title>
        <authorList>
            <person name="Goeker M."/>
        </authorList>
    </citation>
    <scope>NUCLEOTIDE SEQUENCE [LARGE SCALE GENOMIC DNA]</scope>
    <source>
        <strain evidence="1 2">DSM 19619</strain>
    </source>
</reference>
<dbReference type="InterPro" id="IPR007833">
    <property type="entry name" value="Capsule_polysaccharide_synth"/>
</dbReference>
<gene>
    <name evidence="1" type="ORF">QO011_005370</name>
</gene>
<dbReference type="CDD" id="cd16439">
    <property type="entry name" value="beta_Kdo_transferase_KpsC_2"/>
    <property type="match status" value="1"/>
</dbReference>
<accession>A0ABU0JDJ9</accession>
<keyword evidence="2" id="KW-1185">Reference proteome</keyword>
<sequence>MDDDSDPDVVVRPSWLPMPHARLGTAATGGWPAPSPRLFLDADSLEALPRWGGRFDGIVGHGAPERKGRAYAARHHLPYWTLAAGPFGRIDLGGGTVFTCSLVADDLGIHRDAARPSRLERIFLEEPLPGLAADGAGIRERILRERLSRDNLLPDRDVRLPGRGRPRLLLVDEAAEDPAVRGGLAGRADFARMVETARRERPKAELLVWNPARPGAGILAASARALGLNVIEDRVSPHAVLDAVDEVWTIASPLGFDALLRGLPVMAFGVPFYAGYGLTSDRPPDGPAALQALARRAPARLSADALAGGLLARYCLHVDPIHERRVSFAALADRLAACRRRHESLPERTVCVGFSRWKRPMARAFLGGPGKSVAFAPMGRALALARARGASLCAWGMKGRAELEEPARAAGVPLLRLEDGFLRSVGLGSNFVFPASLCLDRRSIYYDAARPSDLEHILATAEFPRPLVARARALREAIVAQAVTKYGMTPTPELQRRLADLRSRAGSRDIILIPGQVPGDASIVHGCPRTKTNFALLKAVRAERPDAFVIFKVHPDVVAGNRSAGRKAQRFEDFADAVVTDGPIIPFIDLAEEVHVMSSLAGFEALLRRKRVVTWGSPFFAGWGLTQDKLAHPRRGRSLWLDELVAGALILYPAYVHPPTLLPCEPEDIVTFLAARAVARRPRSRLSAPVVRGLEYLLRMAGMARRKF</sequence>
<name>A0ABU0JDJ9_9HYPH</name>
<dbReference type="Proteomes" id="UP001242480">
    <property type="component" value="Unassembled WGS sequence"/>
</dbReference>